<dbReference type="PANTHER" id="PTHR11533:SF276">
    <property type="entry name" value="GLUTAMYL AMINOPEPTIDASE"/>
    <property type="match status" value="1"/>
</dbReference>
<evidence type="ECO:0000259" key="13">
    <source>
        <dbReference type="Pfam" id="PF01433"/>
    </source>
</evidence>
<dbReference type="SUPFAM" id="SSF55486">
    <property type="entry name" value="Metalloproteases ('zincins'), catalytic domain"/>
    <property type="match status" value="1"/>
</dbReference>
<evidence type="ECO:0000256" key="10">
    <source>
        <dbReference type="ARBA" id="ARBA00022833"/>
    </source>
</evidence>
<gene>
    <name evidence="14" type="ORF">GIL414_LOCUS74715</name>
</gene>
<keyword evidence="8" id="KW-0479">Metal-binding</keyword>
<dbReference type="GO" id="GO:0043171">
    <property type="term" value="P:peptide catabolic process"/>
    <property type="evidence" value="ECO:0007669"/>
    <property type="project" value="TreeGrafter"/>
</dbReference>
<dbReference type="GO" id="GO:0016020">
    <property type="term" value="C:membrane"/>
    <property type="evidence" value="ECO:0007669"/>
    <property type="project" value="TreeGrafter"/>
</dbReference>
<evidence type="ECO:0000256" key="6">
    <source>
        <dbReference type="ARBA" id="ARBA00022438"/>
    </source>
</evidence>
<protein>
    <recommendedName>
        <fullName evidence="5">glutamyl aminopeptidase</fullName>
        <ecNumber evidence="5">3.4.11.7</ecNumber>
    </recommendedName>
</protein>
<dbReference type="Proteomes" id="UP000681720">
    <property type="component" value="Unassembled WGS sequence"/>
</dbReference>
<evidence type="ECO:0000256" key="11">
    <source>
        <dbReference type="ARBA" id="ARBA00022837"/>
    </source>
</evidence>
<evidence type="ECO:0000256" key="9">
    <source>
        <dbReference type="ARBA" id="ARBA00022801"/>
    </source>
</evidence>
<keyword evidence="9" id="KW-0378">Hydrolase</keyword>
<keyword evidence="6" id="KW-0031">Aminopeptidase</keyword>
<evidence type="ECO:0000313" key="15">
    <source>
        <dbReference type="Proteomes" id="UP000681720"/>
    </source>
</evidence>
<dbReference type="GO" id="GO:0005615">
    <property type="term" value="C:extracellular space"/>
    <property type="evidence" value="ECO:0007669"/>
    <property type="project" value="TreeGrafter"/>
</dbReference>
<dbReference type="GO" id="GO:0008270">
    <property type="term" value="F:zinc ion binding"/>
    <property type="evidence" value="ECO:0007669"/>
    <property type="project" value="InterPro"/>
</dbReference>
<dbReference type="PANTHER" id="PTHR11533">
    <property type="entry name" value="PROTEASE M1 ZINC METALLOPROTEASE"/>
    <property type="match status" value="1"/>
</dbReference>
<dbReference type="GO" id="GO:0005737">
    <property type="term" value="C:cytoplasm"/>
    <property type="evidence" value="ECO:0007669"/>
    <property type="project" value="TreeGrafter"/>
</dbReference>
<evidence type="ECO:0000256" key="7">
    <source>
        <dbReference type="ARBA" id="ARBA00022670"/>
    </source>
</evidence>
<comment type="catalytic activity">
    <reaction evidence="1">
        <text>Release of N-terminal glutamate (and to a lesser extent aspartate) from a peptide.</text>
        <dbReference type="EC" id="3.4.11.7"/>
    </reaction>
</comment>
<name>A0A8S3IAS7_9BILA</name>
<evidence type="ECO:0000313" key="14">
    <source>
        <dbReference type="EMBL" id="CAF5195518.1"/>
    </source>
</evidence>
<keyword evidence="11" id="KW-0106">Calcium</keyword>
<comment type="similarity">
    <text evidence="3">Belongs to the peptidase M1 family.</text>
</comment>
<comment type="cofactor">
    <cofactor evidence="2">
        <name>Zn(2+)</name>
        <dbReference type="ChEBI" id="CHEBI:29105"/>
    </cofactor>
</comment>
<evidence type="ECO:0000256" key="4">
    <source>
        <dbReference type="ARBA" id="ARBA00011748"/>
    </source>
</evidence>
<evidence type="ECO:0000256" key="2">
    <source>
        <dbReference type="ARBA" id="ARBA00001947"/>
    </source>
</evidence>
<dbReference type="Gene3D" id="1.10.390.10">
    <property type="entry name" value="Neutral Protease Domain 2"/>
    <property type="match status" value="2"/>
</dbReference>
<sequence>LLIYRELSLFFDEKTVSASRKQYITTVVSHEIAHQWFGNLVSPAWWGELWLKEGFANYMETLASDFVEPSWMQEEQFVVEKIFRFMVADSLPTSRPISADTFQRGVRTYLKALSFSSATQNDLWEYLSEAANNTIDVERIMDGWTRQAGYPIVEVNRVYNAANRQSVGG</sequence>
<accession>A0A8S3IAS7</accession>
<keyword evidence="12" id="KW-0482">Metalloprotease</keyword>
<dbReference type="InterPro" id="IPR001930">
    <property type="entry name" value="Peptidase_M1"/>
</dbReference>
<dbReference type="InterPro" id="IPR014782">
    <property type="entry name" value="Peptidase_M1_dom"/>
</dbReference>
<feature type="non-terminal residue" evidence="14">
    <location>
        <position position="1"/>
    </location>
</feature>
<dbReference type="GO" id="GO:0006508">
    <property type="term" value="P:proteolysis"/>
    <property type="evidence" value="ECO:0007669"/>
    <property type="project" value="UniProtKB-KW"/>
</dbReference>
<dbReference type="Pfam" id="PF01433">
    <property type="entry name" value="Peptidase_M1"/>
    <property type="match status" value="1"/>
</dbReference>
<proteinExistence type="inferred from homology"/>
<keyword evidence="10" id="KW-0862">Zinc</keyword>
<dbReference type="PRINTS" id="PR00756">
    <property type="entry name" value="ALADIPTASE"/>
</dbReference>
<evidence type="ECO:0000256" key="5">
    <source>
        <dbReference type="ARBA" id="ARBA00012567"/>
    </source>
</evidence>
<dbReference type="InterPro" id="IPR050344">
    <property type="entry name" value="Peptidase_M1_aminopeptidases"/>
</dbReference>
<evidence type="ECO:0000256" key="8">
    <source>
        <dbReference type="ARBA" id="ARBA00022723"/>
    </source>
</evidence>
<dbReference type="GO" id="GO:0070006">
    <property type="term" value="F:metalloaminopeptidase activity"/>
    <property type="evidence" value="ECO:0007669"/>
    <property type="project" value="TreeGrafter"/>
</dbReference>
<dbReference type="EMBL" id="CAJOBJ010341443">
    <property type="protein sequence ID" value="CAF5195518.1"/>
    <property type="molecule type" value="Genomic_DNA"/>
</dbReference>
<evidence type="ECO:0000256" key="12">
    <source>
        <dbReference type="ARBA" id="ARBA00023049"/>
    </source>
</evidence>
<dbReference type="InterPro" id="IPR027268">
    <property type="entry name" value="Peptidase_M4/M1_CTD_sf"/>
</dbReference>
<organism evidence="14 15">
    <name type="scientific">Rotaria magnacalcarata</name>
    <dbReference type="NCBI Taxonomy" id="392030"/>
    <lineage>
        <taxon>Eukaryota</taxon>
        <taxon>Metazoa</taxon>
        <taxon>Spiralia</taxon>
        <taxon>Gnathifera</taxon>
        <taxon>Rotifera</taxon>
        <taxon>Eurotatoria</taxon>
        <taxon>Bdelloidea</taxon>
        <taxon>Philodinida</taxon>
        <taxon>Philodinidae</taxon>
        <taxon>Rotaria</taxon>
    </lineage>
</organism>
<evidence type="ECO:0000256" key="3">
    <source>
        <dbReference type="ARBA" id="ARBA00010136"/>
    </source>
</evidence>
<comment type="caution">
    <text evidence="14">The sequence shown here is derived from an EMBL/GenBank/DDBJ whole genome shotgun (WGS) entry which is preliminary data.</text>
</comment>
<dbReference type="GO" id="GO:0042277">
    <property type="term" value="F:peptide binding"/>
    <property type="evidence" value="ECO:0007669"/>
    <property type="project" value="TreeGrafter"/>
</dbReference>
<feature type="non-terminal residue" evidence="14">
    <location>
        <position position="169"/>
    </location>
</feature>
<reference evidence="14" key="1">
    <citation type="submission" date="2021-02" db="EMBL/GenBank/DDBJ databases">
        <authorList>
            <person name="Nowell W R."/>
        </authorList>
    </citation>
    <scope>NUCLEOTIDE SEQUENCE</scope>
</reference>
<keyword evidence="7" id="KW-0645">Protease</keyword>
<evidence type="ECO:0000256" key="1">
    <source>
        <dbReference type="ARBA" id="ARBA00001703"/>
    </source>
</evidence>
<feature type="domain" description="Peptidase M1 membrane alanine aminopeptidase" evidence="13">
    <location>
        <begin position="1"/>
        <end position="98"/>
    </location>
</feature>
<dbReference type="AlphaFoldDB" id="A0A8S3IAS7"/>
<dbReference type="EC" id="3.4.11.7" evidence="5"/>
<comment type="subunit">
    <text evidence="4">Homodimer; disulfide-linked.</text>
</comment>